<dbReference type="InParanoid" id="G0M9W7"/>
<dbReference type="InterPro" id="IPR002542">
    <property type="entry name" value="T20D4.11-like_dom"/>
</dbReference>
<dbReference type="HOGENOM" id="CLU_1533917_0_0_1"/>
<dbReference type="EMBL" id="GL379787">
    <property type="protein sequence ID" value="EGT31102.1"/>
    <property type="molecule type" value="Genomic_DNA"/>
</dbReference>
<feature type="domain" description="T20D4.11-like" evidence="1">
    <location>
        <begin position="11"/>
        <end position="157"/>
    </location>
</feature>
<organism evidence="3">
    <name type="scientific">Caenorhabditis brenneri</name>
    <name type="common">Nematode worm</name>
    <dbReference type="NCBI Taxonomy" id="135651"/>
    <lineage>
        <taxon>Eukaryota</taxon>
        <taxon>Metazoa</taxon>
        <taxon>Ecdysozoa</taxon>
        <taxon>Nematoda</taxon>
        <taxon>Chromadorea</taxon>
        <taxon>Rhabditida</taxon>
        <taxon>Rhabditina</taxon>
        <taxon>Rhabditomorpha</taxon>
        <taxon>Rhabditoidea</taxon>
        <taxon>Rhabditidae</taxon>
        <taxon>Peloderinae</taxon>
        <taxon>Caenorhabditis</taxon>
    </lineage>
</organism>
<sequence length="175" mass="19134">MDATGLLGPNCESEEEKLKLTKCTTLLVDYSKKVSILNATDIKLNDTKLTGFITLCKKTMICLEPTCLSEAVKDSIYVSCLSAEIKNTEFFSCVTKISEEKPDLSSYDCLKPEDYASGVIETSVLESKPECLKTVLEGFCGEEAANNFDENVSKLLSVSMLAVEIKARLNGTSTE</sequence>
<proteinExistence type="predicted"/>
<dbReference type="Proteomes" id="UP000008068">
    <property type="component" value="Unassembled WGS sequence"/>
</dbReference>
<dbReference type="AlphaFoldDB" id="G0M9W7"/>
<evidence type="ECO:0000313" key="3">
    <source>
        <dbReference type="Proteomes" id="UP000008068"/>
    </source>
</evidence>
<keyword evidence="3" id="KW-1185">Reference proteome</keyword>
<evidence type="ECO:0000259" key="1">
    <source>
        <dbReference type="Pfam" id="PF01579"/>
    </source>
</evidence>
<accession>G0M9W7</accession>
<evidence type="ECO:0000313" key="2">
    <source>
        <dbReference type="EMBL" id="EGT31102.1"/>
    </source>
</evidence>
<name>G0M9W7_CAEBE</name>
<dbReference type="Pfam" id="PF01579">
    <property type="entry name" value="DUF19"/>
    <property type="match status" value="1"/>
</dbReference>
<protein>
    <recommendedName>
        <fullName evidence="1">T20D4.11-like domain-containing protein</fullName>
    </recommendedName>
</protein>
<gene>
    <name evidence="2" type="ORF">CAEBREN_13928</name>
</gene>
<reference evidence="3" key="1">
    <citation type="submission" date="2011-07" db="EMBL/GenBank/DDBJ databases">
        <authorList>
            <consortium name="Caenorhabditis brenneri Sequencing and Analysis Consortium"/>
            <person name="Wilson R.K."/>
        </authorList>
    </citation>
    <scope>NUCLEOTIDE SEQUENCE [LARGE SCALE GENOMIC DNA]</scope>
    <source>
        <strain evidence="3">PB2801</strain>
    </source>
</reference>
<dbReference type="PANTHER" id="PTHR31897">
    <property type="entry name" value="PROTEIN CBG17011-RELATED"/>
    <property type="match status" value="1"/>
</dbReference>